<dbReference type="EMBL" id="QYRT01000001">
    <property type="protein sequence ID" value="TIH40912.1"/>
    <property type="molecule type" value="Genomic_DNA"/>
</dbReference>
<keyword evidence="3" id="KW-0479">Metal-binding</keyword>
<organism evidence="6 7">
    <name type="scientific">Subtercola vilae</name>
    <dbReference type="NCBI Taxonomy" id="2056433"/>
    <lineage>
        <taxon>Bacteria</taxon>
        <taxon>Bacillati</taxon>
        <taxon>Actinomycetota</taxon>
        <taxon>Actinomycetes</taxon>
        <taxon>Micrococcales</taxon>
        <taxon>Microbacteriaceae</taxon>
        <taxon>Subtercola</taxon>
    </lineage>
</organism>
<evidence type="ECO:0000313" key="6">
    <source>
        <dbReference type="EMBL" id="TIH40912.1"/>
    </source>
</evidence>
<dbReference type="GO" id="GO:0030001">
    <property type="term" value="P:metal ion transport"/>
    <property type="evidence" value="ECO:0007669"/>
    <property type="project" value="InterPro"/>
</dbReference>
<dbReference type="InterPro" id="IPR006127">
    <property type="entry name" value="ZnuA-like"/>
</dbReference>
<comment type="caution">
    <text evidence="6">The sequence shown here is derived from an EMBL/GenBank/DDBJ whole genome shotgun (WGS) entry which is preliminary data.</text>
</comment>
<dbReference type="RefSeq" id="WP_136640245.1">
    <property type="nucleotide sequence ID" value="NZ_QYRT01000001.1"/>
</dbReference>
<name>A0A4T2CBC4_9MICO</name>
<protein>
    <submittedName>
        <fullName evidence="6">ABC transporter substrate-binding protein</fullName>
    </submittedName>
</protein>
<dbReference type="PROSITE" id="PS51257">
    <property type="entry name" value="PROKAR_LIPOPROTEIN"/>
    <property type="match status" value="1"/>
</dbReference>
<sequence length="314" mass="32229">MRLTRFTTLATITSIAALTSLALSGCSTSTSASGTGATSGSAGTPIAIVASTDVYGDIAAQIGGDKVSVTSIIDDPSKDPHEYAADARNQLSLSKAAIVIENGAGYDDFVDTMLQSANNPTAKVLNAADISGYDQKPADGEFNEHLWYDFPTVQKVVDSLAATLGALDAADAPTFTANADAYKQKLTALEATEADMKVSFAGRGAAITEPVPLYMLQAIGLVDKTPGAFSTAIENGTDVAPDVLASTLALFSDKQVSVLAYNEQTSGAQTEAVLNAATAAKIAVVPVTETLPSGSSYIGWMTDNLAALKTALSQ</sequence>
<dbReference type="OrthoDB" id="5296019at2"/>
<keyword evidence="2" id="KW-0813">Transport</keyword>
<dbReference type="InterPro" id="IPR050492">
    <property type="entry name" value="Bact_metal-bind_prot9"/>
</dbReference>
<dbReference type="PANTHER" id="PTHR42953:SF1">
    <property type="entry name" value="METAL-BINDING PROTEIN HI_0362-RELATED"/>
    <property type="match status" value="1"/>
</dbReference>
<dbReference type="AlphaFoldDB" id="A0A4T2CBC4"/>
<feature type="signal peptide" evidence="5">
    <location>
        <begin position="1"/>
        <end position="32"/>
    </location>
</feature>
<dbReference type="SUPFAM" id="SSF53807">
    <property type="entry name" value="Helical backbone' metal receptor"/>
    <property type="match status" value="1"/>
</dbReference>
<evidence type="ECO:0000313" key="7">
    <source>
        <dbReference type="Proteomes" id="UP000306192"/>
    </source>
</evidence>
<accession>A0A4T2CBC4</accession>
<reference evidence="6 7" key="1">
    <citation type="journal article" date="2019" name="Microorganisms">
        <title>Systematic Affiliation and Genome Analysis of Subtercola vilae DB165(T) with Particular Emphasis on Cold Adaptation of an Isolate from a High-Altitude Cold Volcano Lake.</title>
        <authorList>
            <person name="Villalobos A.S."/>
            <person name="Wiese J."/>
            <person name="Imhoff J.F."/>
            <person name="Dorador C."/>
            <person name="Keller A."/>
            <person name="Hentschel U."/>
        </authorList>
    </citation>
    <scope>NUCLEOTIDE SEQUENCE [LARGE SCALE GENOMIC DNA]</scope>
    <source>
        <strain evidence="6 7">DB165</strain>
    </source>
</reference>
<evidence type="ECO:0000256" key="3">
    <source>
        <dbReference type="ARBA" id="ARBA00022723"/>
    </source>
</evidence>
<gene>
    <name evidence="6" type="ORF">D4765_00445</name>
</gene>
<dbReference type="PANTHER" id="PTHR42953">
    <property type="entry name" value="HIGH-AFFINITY ZINC UPTAKE SYSTEM PROTEIN ZNUA-RELATED"/>
    <property type="match status" value="1"/>
</dbReference>
<comment type="subcellular location">
    <subcellularLocation>
        <location evidence="1">Cell envelope</location>
    </subcellularLocation>
</comment>
<evidence type="ECO:0000256" key="1">
    <source>
        <dbReference type="ARBA" id="ARBA00004196"/>
    </source>
</evidence>
<dbReference type="Gene3D" id="3.40.50.1980">
    <property type="entry name" value="Nitrogenase molybdenum iron protein domain"/>
    <property type="match status" value="2"/>
</dbReference>
<dbReference type="GO" id="GO:0046872">
    <property type="term" value="F:metal ion binding"/>
    <property type="evidence" value="ECO:0007669"/>
    <property type="project" value="UniProtKB-KW"/>
</dbReference>
<dbReference type="GO" id="GO:0030313">
    <property type="term" value="C:cell envelope"/>
    <property type="evidence" value="ECO:0007669"/>
    <property type="project" value="UniProtKB-SubCell"/>
</dbReference>
<evidence type="ECO:0000256" key="5">
    <source>
        <dbReference type="SAM" id="SignalP"/>
    </source>
</evidence>
<feature type="chain" id="PRO_5039499125" evidence="5">
    <location>
        <begin position="33"/>
        <end position="314"/>
    </location>
</feature>
<evidence type="ECO:0000256" key="4">
    <source>
        <dbReference type="ARBA" id="ARBA00022729"/>
    </source>
</evidence>
<evidence type="ECO:0000256" key="2">
    <source>
        <dbReference type="ARBA" id="ARBA00022448"/>
    </source>
</evidence>
<proteinExistence type="predicted"/>
<keyword evidence="7" id="KW-1185">Reference proteome</keyword>
<keyword evidence="4 5" id="KW-0732">Signal</keyword>
<dbReference type="Pfam" id="PF01297">
    <property type="entry name" value="ZnuA"/>
    <property type="match status" value="1"/>
</dbReference>
<dbReference type="Proteomes" id="UP000306192">
    <property type="component" value="Unassembled WGS sequence"/>
</dbReference>